<evidence type="ECO:0000313" key="2">
    <source>
        <dbReference type="Proteomes" id="UP000236664"/>
    </source>
</evidence>
<proteinExistence type="predicted"/>
<comment type="caution">
    <text evidence="1">The sequence shown here is derived from an EMBL/GenBank/DDBJ whole genome shotgun (WGS) entry which is preliminary data.</text>
</comment>
<protein>
    <recommendedName>
        <fullName evidence="3">Protein kinase domain-containing protein</fullName>
    </recommendedName>
</protein>
<dbReference type="EMBL" id="MTQA01000298">
    <property type="protein sequence ID" value="PNP61442.1"/>
    <property type="molecule type" value="Genomic_DNA"/>
</dbReference>
<name>A0A2K0UUI3_GIBNY</name>
<accession>A0A2K0UUI3</accession>
<dbReference type="AlphaFoldDB" id="A0A2K0UUI3"/>
<dbReference type="Proteomes" id="UP000236664">
    <property type="component" value="Unassembled WGS sequence"/>
</dbReference>
<evidence type="ECO:0008006" key="3">
    <source>
        <dbReference type="Google" id="ProtNLM"/>
    </source>
</evidence>
<keyword evidence="2" id="KW-1185">Reference proteome</keyword>
<gene>
    <name evidence="1" type="ORF">FNYG_13837</name>
</gene>
<dbReference type="SUPFAM" id="SSF56112">
    <property type="entry name" value="Protein kinase-like (PK-like)"/>
    <property type="match status" value="1"/>
</dbReference>
<reference evidence="1 2" key="1">
    <citation type="submission" date="2017-06" db="EMBL/GenBank/DDBJ databases">
        <title>Genome of Fusarium nygamai isolate CS10214.</title>
        <authorList>
            <person name="Gardiner D.M."/>
            <person name="Obanor F."/>
            <person name="Kazan K."/>
        </authorList>
    </citation>
    <scope>NUCLEOTIDE SEQUENCE [LARGE SCALE GENOMIC DNA]</scope>
    <source>
        <strain evidence="1 2">CS10214</strain>
    </source>
</reference>
<sequence length="162" mass="18396">MHDDSEISSWVAPQEAIQFSNAQGPVQDEQNSVAQFYSTSGTSLYLTLLDVLSPAARVGLNCYQYEELINHIGQSLSHGKGSQFETFYARLKIPFGIEDLGSIVVVKRIRRDLPDQKATLRDLESLRREFQVLCHPPFRDHENIVKLLAFSWEQDYAAPILI</sequence>
<dbReference type="InterPro" id="IPR011009">
    <property type="entry name" value="Kinase-like_dom_sf"/>
</dbReference>
<evidence type="ECO:0000313" key="1">
    <source>
        <dbReference type="EMBL" id="PNP61442.1"/>
    </source>
</evidence>
<organism evidence="1 2">
    <name type="scientific">Gibberella nygamai</name>
    <name type="common">Bean root rot disease fungus</name>
    <name type="synonym">Fusarium nygamai</name>
    <dbReference type="NCBI Taxonomy" id="42673"/>
    <lineage>
        <taxon>Eukaryota</taxon>
        <taxon>Fungi</taxon>
        <taxon>Dikarya</taxon>
        <taxon>Ascomycota</taxon>
        <taxon>Pezizomycotina</taxon>
        <taxon>Sordariomycetes</taxon>
        <taxon>Hypocreomycetidae</taxon>
        <taxon>Hypocreales</taxon>
        <taxon>Nectriaceae</taxon>
        <taxon>Fusarium</taxon>
        <taxon>Fusarium fujikuroi species complex</taxon>
    </lineage>
</organism>